<proteinExistence type="predicted"/>
<evidence type="ECO:0000313" key="1">
    <source>
        <dbReference type="EMBL" id="JAG41716.1"/>
    </source>
</evidence>
<dbReference type="EMBL" id="GBHO01001888">
    <property type="protein sequence ID" value="JAG41716.1"/>
    <property type="molecule type" value="Transcribed_RNA"/>
</dbReference>
<protein>
    <submittedName>
        <fullName evidence="1">Gag-Pol polyprotein</fullName>
    </submittedName>
</protein>
<sequence length="106" mass="11674">ESSRSSFAQYKKNLVGTQGQRSPVMLTSTRTRPIAVILQDGHTNQEWLDSLSALTKLKKCGPGSSIGALEHKILGEVKNLKETGKSIYFFWVKSHIGISGNENVDQ</sequence>
<reference evidence="1" key="2">
    <citation type="submission" date="2014-07" db="EMBL/GenBank/DDBJ databases">
        <authorList>
            <person name="Hull J."/>
        </authorList>
    </citation>
    <scope>NUCLEOTIDE SEQUENCE</scope>
</reference>
<reference evidence="1" key="1">
    <citation type="journal article" date="2014" name="PLoS ONE">
        <title>Transcriptome-Based Identification of ABC Transporters in the Western Tarnished Plant Bug Lygus hesperus.</title>
        <authorList>
            <person name="Hull J.J."/>
            <person name="Chaney K."/>
            <person name="Geib S.M."/>
            <person name="Fabrick J.A."/>
            <person name="Brent C.S."/>
            <person name="Walsh D."/>
            <person name="Lavine L.C."/>
        </authorList>
    </citation>
    <scope>NUCLEOTIDE SEQUENCE</scope>
</reference>
<dbReference type="AlphaFoldDB" id="A0A0A9ZCS6"/>
<name>A0A0A9ZCS6_LYGHE</name>
<gene>
    <name evidence="1" type="primary">gag-pol_70</name>
    <name evidence="1" type="ORF">CM83_105900</name>
</gene>
<feature type="non-terminal residue" evidence="1">
    <location>
        <position position="1"/>
    </location>
</feature>
<dbReference type="Gene3D" id="3.30.420.10">
    <property type="entry name" value="Ribonuclease H-like superfamily/Ribonuclease H"/>
    <property type="match status" value="1"/>
</dbReference>
<feature type="non-terminal residue" evidence="1">
    <location>
        <position position="106"/>
    </location>
</feature>
<dbReference type="GO" id="GO:0003676">
    <property type="term" value="F:nucleic acid binding"/>
    <property type="evidence" value="ECO:0007669"/>
    <property type="project" value="InterPro"/>
</dbReference>
<dbReference type="InterPro" id="IPR012337">
    <property type="entry name" value="RNaseH-like_sf"/>
</dbReference>
<dbReference type="SUPFAM" id="SSF53098">
    <property type="entry name" value="Ribonuclease H-like"/>
    <property type="match status" value="1"/>
</dbReference>
<organism evidence="1">
    <name type="scientific">Lygus hesperus</name>
    <name type="common">Western plant bug</name>
    <dbReference type="NCBI Taxonomy" id="30085"/>
    <lineage>
        <taxon>Eukaryota</taxon>
        <taxon>Metazoa</taxon>
        <taxon>Ecdysozoa</taxon>
        <taxon>Arthropoda</taxon>
        <taxon>Hexapoda</taxon>
        <taxon>Insecta</taxon>
        <taxon>Pterygota</taxon>
        <taxon>Neoptera</taxon>
        <taxon>Paraneoptera</taxon>
        <taxon>Hemiptera</taxon>
        <taxon>Heteroptera</taxon>
        <taxon>Panheteroptera</taxon>
        <taxon>Cimicomorpha</taxon>
        <taxon>Miridae</taxon>
        <taxon>Mirini</taxon>
        <taxon>Lygus</taxon>
    </lineage>
</organism>
<dbReference type="InterPro" id="IPR036397">
    <property type="entry name" value="RNaseH_sf"/>
</dbReference>
<accession>A0A0A9ZCS6</accession>